<dbReference type="GO" id="GO:0005524">
    <property type="term" value="F:ATP binding"/>
    <property type="evidence" value="ECO:0007669"/>
    <property type="project" value="UniProtKB-UniRule"/>
</dbReference>
<gene>
    <name evidence="15" type="ORF">CRV12_03580</name>
</gene>
<keyword evidence="4 12" id="KW-0347">Helicase</keyword>
<organism evidence="15 16">
    <name type="scientific">Candidatus Pantoea edessiphila</name>
    <dbReference type="NCBI Taxonomy" id="2044610"/>
    <lineage>
        <taxon>Bacteria</taxon>
        <taxon>Pseudomonadati</taxon>
        <taxon>Pseudomonadota</taxon>
        <taxon>Gammaproteobacteria</taxon>
        <taxon>Enterobacterales</taxon>
        <taxon>Erwiniaceae</taxon>
        <taxon>Pantoea</taxon>
    </lineage>
</organism>
<dbReference type="InterPro" id="IPR013986">
    <property type="entry name" value="DExx_box_DNA_helicase_dom_sf"/>
</dbReference>
<dbReference type="EMBL" id="PDKT01000006">
    <property type="protein sequence ID" value="PPI87669.1"/>
    <property type="molecule type" value="Genomic_DNA"/>
</dbReference>
<evidence type="ECO:0000256" key="6">
    <source>
        <dbReference type="ARBA" id="ARBA00023125"/>
    </source>
</evidence>
<dbReference type="GO" id="GO:0003677">
    <property type="term" value="F:DNA binding"/>
    <property type="evidence" value="ECO:0007669"/>
    <property type="project" value="UniProtKB-KW"/>
</dbReference>
<dbReference type="CDD" id="cd17932">
    <property type="entry name" value="DEXQc_UvrD"/>
    <property type="match status" value="1"/>
</dbReference>
<comment type="catalytic activity">
    <reaction evidence="11">
        <text>ATP + H2O = ADP + phosphate + H(+)</text>
        <dbReference type="Rhea" id="RHEA:13065"/>
        <dbReference type="ChEBI" id="CHEBI:15377"/>
        <dbReference type="ChEBI" id="CHEBI:15378"/>
        <dbReference type="ChEBI" id="CHEBI:30616"/>
        <dbReference type="ChEBI" id="CHEBI:43474"/>
        <dbReference type="ChEBI" id="CHEBI:456216"/>
        <dbReference type="EC" id="5.6.2.4"/>
    </reaction>
</comment>
<comment type="caution">
    <text evidence="15">The sequence shown here is derived from an EMBL/GenBank/DDBJ whole genome shotgun (WGS) entry which is preliminary data.</text>
</comment>
<evidence type="ECO:0000256" key="7">
    <source>
        <dbReference type="ARBA" id="ARBA00023235"/>
    </source>
</evidence>
<dbReference type="GO" id="GO:0016887">
    <property type="term" value="F:ATP hydrolysis activity"/>
    <property type="evidence" value="ECO:0007669"/>
    <property type="project" value="RHEA"/>
</dbReference>
<comment type="catalytic activity">
    <reaction evidence="8">
        <text>Couples ATP hydrolysis with the unwinding of duplex DNA by translocating in the 3'-5' direction.</text>
        <dbReference type="EC" id="5.6.2.4"/>
    </reaction>
</comment>
<dbReference type="InterPro" id="IPR014016">
    <property type="entry name" value="UvrD-like_ATP-bd"/>
</dbReference>
<dbReference type="OrthoDB" id="9806690at2"/>
<dbReference type="PANTHER" id="PTHR11070">
    <property type="entry name" value="UVRD / RECB / PCRA DNA HELICASE FAMILY MEMBER"/>
    <property type="match status" value="1"/>
</dbReference>
<dbReference type="FunFam" id="1.10.486.10:FF:000003">
    <property type="entry name" value="ATP-dependent DNA helicase"/>
    <property type="match status" value="1"/>
</dbReference>
<evidence type="ECO:0000256" key="9">
    <source>
        <dbReference type="ARBA" id="ARBA00034808"/>
    </source>
</evidence>
<name>A0A2P5SZA7_9GAMM</name>
<dbReference type="InterPro" id="IPR027417">
    <property type="entry name" value="P-loop_NTPase"/>
</dbReference>
<evidence type="ECO:0000256" key="4">
    <source>
        <dbReference type="ARBA" id="ARBA00022806"/>
    </source>
</evidence>
<proteinExistence type="inferred from homology"/>
<dbReference type="Proteomes" id="UP000296153">
    <property type="component" value="Unassembled WGS sequence"/>
</dbReference>
<dbReference type="EC" id="5.6.2.4" evidence="9"/>
<evidence type="ECO:0000313" key="16">
    <source>
        <dbReference type="Proteomes" id="UP000296153"/>
    </source>
</evidence>
<dbReference type="PANTHER" id="PTHR11070:SF2">
    <property type="entry name" value="ATP-DEPENDENT DNA HELICASE SRS2"/>
    <property type="match status" value="1"/>
</dbReference>
<dbReference type="GO" id="GO:0000725">
    <property type="term" value="P:recombinational repair"/>
    <property type="evidence" value="ECO:0007669"/>
    <property type="project" value="TreeGrafter"/>
</dbReference>
<evidence type="ECO:0000256" key="8">
    <source>
        <dbReference type="ARBA" id="ARBA00034617"/>
    </source>
</evidence>
<evidence type="ECO:0000256" key="12">
    <source>
        <dbReference type="PROSITE-ProRule" id="PRU00560"/>
    </source>
</evidence>
<evidence type="ECO:0000259" key="14">
    <source>
        <dbReference type="PROSITE" id="PS51217"/>
    </source>
</evidence>
<evidence type="ECO:0000256" key="5">
    <source>
        <dbReference type="ARBA" id="ARBA00022840"/>
    </source>
</evidence>
<dbReference type="GO" id="GO:0043138">
    <property type="term" value="F:3'-5' DNA helicase activity"/>
    <property type="evidence" value="ECO:0007669"/>
    <property type="project" value="UniProtKB-EC"/>
</dbReference>
<keyword evidence="7" id="KW-0413">Isomerase</keyword>
<dbReference type="Pfam" id="PF00580">
    <property type="entry name" value="UvrD-helicase"/>
    <property type="match status" value="1"/>
</dbReference>
<dbReference type="InterPro" id="IPR014017">
    <property type="entry name" value="DNA_helicase_UvrD-like_C"/>
</dbReference>
<dbReference type="NCBIfam" id="NF008743">
    <property type="entry name" value="PRK11773.1"/>
    <property type="match status" value="1"/>
</dbReference>
<evidence type="ECO:0000256" key="2">
    <source>
        <dbReference type="ARBA" id="ARBA00022741"/>
    </source>
</evidence>
<accession>A0A2P5SZA7</accession>
<feature type="domain" description="UvrD-like helicase ATP-binding" evidence="13">
    <location>
        <begin position="8"/>
        <end position="285"/>
    </location>
</feature>
<protein>
    <recommendedName>
        <fullName evidence="9">DNA 3'-5' helicase</fullName>
        <ecNumber evidence="9">5.6.2.4</ecNumber>
    </recommendedName>
    <alternativeName>
        <fullName evidence="10">DNA 3'-5' helicase II</fullName>
    </alternativeName>
</protein>
<dbReference type="Gene3D" id="1.10.486.10">
    <property type="entry name" value="PCRA, domain 4"/>
    <property type="match status" value="1"/>
</dbReference>
<keyword evidence="5 12" id="KW-0067">ATP-binding</keyword>
<dbReference type="PROSITE" id="PS51217">
    <property type="entry name" value="UVRD_HELICASE_CTER"/>
    <property type="match status" value="1"/>
</dbReference>
<dbReference type="Gene3D" id="3.40.50.300">
    <property type="entry name" value="P-loop containing nucleotide triphosphate hydrolases"/>
    <property type="match status" value="2"/>
</dbReference>
<reference evidence="15 16" key="1">
    <citation type="journal article" date="2018" name="Genome Biol. Evol.">
        <title>Cladogenesis and Genomic Streamlining in Extracellular Endosymbionts of Tropical Stink Bugs.</title>
        <authorList>
            <person name="Otero-Bravo A."/>
            <person name="Goffredi S."/>
            <person name="Sabree Z.L."/>
        </authorList>
    </citation>
    <scope>NUCLEOTIDE SEQUENCE [LARGE SCALE GENOMIC DNA]</scope>
    <source>
        <strain evidence="15 16">SoEE</strain>
    </source>
</reference>
<feature type="binding site" evidence="12">
    <location>
        <begin position="29"/>
        <end position="36"/>
    </location>
    <ligand>
        <name>ATP</name>
        <dbReference type="ChEBI" id="CHEBI:30616"/>
    </ligand>
</feature>
<evidence type="ECO:0000256" key="3">
    <source>
        <dbReference type="ARBA" id="ARBA00022801"/>
    </source>
</evidence>
<sequence>MEILKILENLNDKQREAVSAPRSNLLVLAGAGSGKTRIIVHRIAWLLSIENCSPNSILAVTFTNKAVLEIHNRINKLINFNKDKLWIGTFHSLAHRVLRIHYAEANLPKNFQILDNDDQFRFIKSLIKNMNFDEKKWSVNRAMWYINNKKDKGLRPKSIEHNNFIDKTWKYIYQEYQKACDRAGLVDFAEIILRSYELWLNKPNILEYYQKRFTNILVDEFQDTNSIQYEWTRILVGKHGRVIIVGDDDQSIYGWRGAQIKNIQRFLIDFPNTDIIRLEQNYRSTNKILRTANALISNNNIRLGKKLWTKRTEGVPISIYCAFNELDEANFVTNCIQSLYQKNNKLLDCAILYRSNAQSRILEEVLLYKKIPYRIYGGMRFFERQEIKDVLAYLRIINNRNDDIAFERIINTPQRGIGDRTINIIREFARQEKLTLWESANILLTSDLLTKRAIVSLKSFFDLISSLVNETIGLSLHKQTDKVIKDSGLWSMYEQKTGKSHNRIENLQELVNATQQFNYKDDDLTPLQAFLSYSVLENDKNHTEDKWNNNVVQLMTLHSAKGLEFSHVFIVGVEEGMLPSRMSMHENIMLEEERRLTYVGITRAMLELTLTYTKTRRLYGKEIYCRPSRFIKELPPDCIEKIYRK</sequence>
<keyword evidence="6" id="KW-0238">DNA-binding</keyword>
<dbReference type="GO" id="GO:0033202">
    <property type="term" value="C:DNA helicase complex"/>
    <property type="evidence" value="ECO:0007669"/>
    <property type="project" value="TreeGrafter"/>
</dbReference>
<dbReference type="Gene3D" id="1.10.10.160">
    <property type="match status" value="1"/>
</dbReference>
<dbReference type="InterPro" id="IPR000212">
    <property type="entry name" value="DNA_helicase_UvrD/REP"/>
</dbReference>
<evidence type="ECO:0000259" key="13">
    <source>
        <dbReference type="PROSITE" id="PS51198"/>
    </source>
</evidence>
<evidence type="ECO:0000256" key="1">
    <source>
        <dbReference type="ARBA" id="ARBA00009922"/>
    </source>
</evidence>
<evidence type="ECO:0000256" key="11">
    <source>
        <dbReference type="ARBA" id="ARBA00048988"/>
    </source>
</evidence>
<dbReference type="PROSITE" id="PS51198">
    <property type="entry name" value="UVRD_HELICASE_ATP_BIND"/>
    <property type="match status" value="1"/>
</dbReference>
<evidence type="ECO:0000313" key="15">
    <source>
        <dbReference type="EMBL" id="PPI87669.1"/>
    </source>
</evidence>
<keyword evidence="2 12" id="KW-0547">Nucleotide-binding</keyword>
<dbReference type="CDD" id="cd18807">
    <property type="entry name" value="SF1_C_UvrD"/>
    <property type="match status" value="1"/>
</dbReference>
<keyword evidence="3 12" id="KW-0378">Hydrolase</keyword>
<dbReference type="Pfam" id="PF13361">
    <property type="entry name" value="UvrD_C"/>
    <property type="match status" value="1"/>
</dbReference>
<evidence type="ECO:0000256" key="10">
    <source>
        <dbReference type="ARBA" id="ARBA00034923"/>
    </source>
</evidence>
<dbReference type="RefSeq" id="WP_136131293.1">
    <property type="nucleotide sequence ID" value="NZ_PDKT01000006.1"/>
</dbReference>
<feature type="domain" description="UvrD-like helicase C-terminal" evidence="14">
    <location>
        <begin position="286"/>
        <end position="562"/>
    </location>
</feature>
<comment type="similarity">
    <text evidence="1">Belongs to the helicase family. UvrD subfamily.</text>
</comment>
<dbReference type="SUPFAM" id="SSF52540">
    <property type="entry name" value="P-loop containing nucleoside triphosphate hydrolases"/>
    <property type="match status" value="1"/>
</dbReference>
<dbReference type="AlphaFoldDB" id="A0A2P5SZA7"/>
<dbReference type="GO" id="GO:0005829">
    <property type="term" value="C:cytosol"/>
    <property type="evidence" value="ECO:0007669"/>
    <property type="project" value="TreeGrafter"/>
</dbReference>